<comment type="caution">
    <text evidence="4">The sequence shown here is derived from an EMBL/GenBank/DDBJ whole genome shotgun (WGS) entry which is preliminary data.</text>
</comment>
<gene>
    <name evidence="4" type="ORF">LZZ85_04905</name>
</gene>
<dbReference type="RefSeq" id="WP_237869056.1">
    <property type="nucleotide sequence ID" value="NZ_JAKLTR010000002.1"/>
</dbReference>
<evidence type="ECO:0000313" key="5">
    <source>
        <dbReference type="Proteomes" id="UP001165367"/>
    </source>
</evidence>
<feature type="domain" description="DUF4349" evidence="3">
    <location>
        <begin position="91"/>
        <end position="299"/>
    </location>
</feature>
<evidence type="ECO:0000259" key="3">
    <source>
        <dbReference type="Pfam" id="PF14257"/>
    </source>
</evidence>
<reference evidence="4" key="1">
    <citation type="submission" date="2022-01" db="EMBL/GenBank/DDBJ databases">
        <authorList>
            <person name="Jo J.-H."/>
            <person name="Im W.-T."/>
        </authorList>
    </citation>
    <scope>NUCLEOTIDE SEQUENCE</scope>
    <source>
        <strain evidence="4">NA20</strain>
    </source>
</reference>
<keyword evidence="2" id="KW-1133">Transmembrane helix</keyword>
<evidence type="ECO:0000313" key="4">
    <source>
        <dbReference type="EMBL" id="MCG2613605.1"/>
    </source>
</evidence>
<feature type="region of interest" description="Disordered" evidence="1">
    <location>
        <begin position="43"/>
        <end position="82"/>
    </location>
</feature>
<dbReference type="EMBL" id="JAKLTR010000002">
    <property type="protein sequence ID" value="MCG2613605.1"/>
    <property type="molecule type" value="Genomic_DNA"/>
</dbReference>
<accession>A0ABS9KMT7</accession>
<dbReference type="InterPro" id="IPR025645">
    <property type="entry name" value="DUF4349"/>
</dbReference>
<keyword evidence="2" id="KW-0812">Transmembrane</keyword>
<evidence type="ECO:0000256" key="2">
    <source>
        <dbReference type="SAM" id="Phobius"/>
    </source>
</evidence>
<sequence length="309" mass="35213">MRLLQYGALIAVSMLTFLSCNSTNEKADSVSKKETEANVAVTELKQFSPPEAEQDTPTDFEKEYQENEQQPPGAKQPSRTVTHVEAQDWSRKIIKTAEINVEVKDHQLFYNLLNQKVKNLGGYISSEEQNQDDYRIQNHLVIKVPVTQFDNAISGIDKDVLSVVQRKISSQDVTAEVIDTRSRMMAKKKVRQRYTELLGMAKTMEDVFTVEKEINSIQEDIEAADGRLNYLGHASAYSTINFTYFQVLNAAAKKSDDPGFVTQLKNALSTGMSWVSWLLLSAIAVWPLWLFILLGYWIFKRKFKRLKVS</sequence>
<dbReference type="PROSITE" id="PS51257">
    <property type="entry name" value="PROKAR_LIPOPROTEIN"/>
    <property type="match status" value="1"/>
</dbReference>
<keyword evidence="5" id="KW-1185">Reference proteome</keyword>
<dbReference type="Pfam" id="PF14257">
    <property type="entry name" value="DUF4349"/>
    <property type="match status" value="1"/>
</dbReference>
<feature type="transmembrane region" description="Helical" evidence="2">
    <location>
        <begin position="274"/>
        <end position="299"/>
    </location>
</feature>
<name>A0ABS9KMT7_9BACT</name>
<organism evidence="4 5">
    <name type="scientific">Terrimonas ginsenosidimutans</name>
    <dbReference type="NCBI Taxonomy" id="2908004"/>
    <lineage>
        <taxon>Bacteria</taxon>
        <taxon>Pseudomonadati</taxon>
        <taxon>Bacteroidota</taxon>
        <taxon>Chitinophagia</taxon>
        <taxon>Chitinophagales</taxon>
        <taxon>Chitinophagaceae</taxon>
        <taxon>Terrimonas</taxon>
    </lineage>
</organism>
<proteinExistence type="predicted"/>
<protein>
    <submittedName>
        <fullName evidence="4">DUF4349 domain-containing protein</fullName>
    </submittedName>
</protein>
<evidence type="ECO:0000256" key="1">
    <source>
        <dbReference type="SAM" id="MobiDB-lite"/>
    </source>
</evidence>
<keyword evidence="2" id="KW-0472">Membrane</keyword>
<dbReference type="Proteomes" id="UP001165367">
    <property type="component" value="Unassembled WGS sequence"/>
</dbReference>